<evidence type="ECO:0000313" key="2">
    <source>
        <dbReference type="EMBL" id="RLU11761.1"/>
    </source>
</evidence>
<reference evidence="3 4" key="1">
    <citation type="journal article" date="2018" name="Front. Microbiol.">
        <title>Discovery of Phloeophagus Beetles as a Source of Pseudomonas Strains That Produce Potentially New Bioactive Substances and Description of Pseudomonas bohemica sp. nov.</title>
        <authorList>
            <person name="Saati-Santamaria Z."/>
            <person name="Lopez-Mondejar R."/>
            <person name="Jimenez-Gomez A."/>
            <person name="Diez-Mendez A."/>
            <person name="Vetrovsky T."/>
            <person name="Igual J.M."/>
            <person name="Velazquez E."/>
            <person name="Kolarik M."/>
            <person name="Rivas R."/>
            <person name="Garcia-Fraile P."/>
        </authorList>
    </citation>
    <scope>NUCLEOTIDE SEQUENCE [LARGE SCALE GENOMIC DNA]</scope>
    <source>
        <strain evidence="2 4">A2-NA12</strain>
        <strain evidence="1 3">A2-NA13</strain>
    </source>
</reference>
<dbReference type="Proteomes" id="UP000282140">
    <property type="component" value="Unassembled WGS sequence"/>
</dbReference>
<dbReference type="Proteomes" id="UP000282672">
    <property type="component" value="Unassembled WGS sequence"/>
</dbReference>
<keyword evidence="3" id="KW-1185">Reference proteome</keyword>
<dbReference type="EMBL" id="PEGA01000007">
    <property type="protein sequence ID" value="RLU11761.1"/>
    <property type="molecule type" value="Genomic_DNA"/>
</dbReference>
<sequence>MAAFFMPMTPYLVSEFAKPTLTNLVRECFGDDFPDIFSKDQVDYLFTYLTCLDAKTVLLEFNYVDKDYLEDFSRYYVKRFGNDGHKCARLHFFSSSVDHRTITSILQRGKDAGSEIDDLNKSYLGFMVIKPLPRTFIGKTCLKVMPDELSENKCKRRLAREYTVDLFGISLKVESIAFQEQDKVVAACATTAIWASLHALKLRNTRSIHSCSEITINAINHVEDSSNSFPSQQLSNKQILRSLDVEGLRYHAKSMEAPDQAYFLQSIIAHIDSSLPMILTGEVFSHVTTIATLPAVNADLDTATAPVVPLGASETQDLTDSGGGQTAKPVFRARGGHAICVVGYKVDQDEEVLYVHDDRLGPYARAKLISIDDYTLIEGAAPREIKWALGLQRMKNKDEWEEPHELITPDFSVVPCDRKARLPFLYVYETCQVIVKELKNMAMAGGEQLSSLSQKIELREISDIRREVLEHEPTATTLEGNGFRTVTPEEREAWQVEKVEFLTTSYARLQWVVSFNWLGAPLFKVLIDASEIPQGNAVSAILAYDICLGNVLLDLIRESADPNEVVVNSGHFYQSFLRRLMKDKSSRAKHLDDTYGSPRAPKNLRESEFEGGNIVLNRTLETLYEPNGKKLLDMFPSFADGSVGNLIWAVSLEGDLLIAAEYDGRGHPSITGFKPARIAGEIRRSPTGDVLLINVESGRYSRDYNNRIELLGNAKVRFERYFPEQSFDIQVVERR</sequence>
<dbReference type="RefSeq" id="WP_121731953.1">
    <property type="nucleotide sequence ID" value="NZ_PEGA01000007.1"/>
</dbReference>
<organism evidence="1 3">
    <name type="scientific">Pseudomonas prosekii</name>
    <dbReference type="NCBI Taxonomy" id="1148509"/>
    <lineage>
        <taxon>Bacteria</taxon>
        <taxon>Pseudomonadati</taxon>
        <taxon>Pseudomonadota</taxon>
        <taxon>Gammaproteobacteria</taxon>
        <taxon>Pseudomonadales</taxon>
        <taxon>Pseudomonadaceae</taxon>
        <taxon>Pseudomonas</taxon>
    </lineage>
</organism>
<protein>
    <submittedName>
        <fullName evidence="1">Uncharacterized protein</fullName>
    </submittedName>
</protein>
<gene>
    <name evidence="2" type="ORF">CS076_08900</name>
    <name evidence="1" type="ORF">CS078_15990</name>
</gene>
<evidence type="ECO:0000313" key="4">
    <source>
        <dbReference type="Proteomes" id="UP000282672"/>
    </source>
</evidence>
<accession>A0A3L8CKS5</accession>
<evidence type="ECO:0000313" key="3">
    <source>
        <dbReference type="Proteomes" id="UP000282140"/>
    </source>
</evidence>
<dbReference type="EMBL" id="PEGB01000007">
    <property type="protein sequence ID" value="RLU08389.1"/>
    <property type="molecule type" value="Genomic_DNA"/>
</dbReference>
<evidence type="ECO:0000313" key="1">
    <source>
        <dbReference type="EMBL" id="RLU08389.1"/>
    </source>
</evidence>
<comment type="caution">
    <text evidence="1">The sequence shown here is derived from an EMBL/GenBank/DDBJ whole genome shotgun (WGS) entry which is preliminary data.</text>
</comment>
<proteinExistence type="predicted"/>
<dbReference type="AlphaFoldDB" id="A0A3L8CKS5"/>
<name>A0A3L8CKS5_9PSED</name>